<dbReference type="EC" id="2.5.1.-" evidence="2"/>
<dbReference type="Gene3D" id="3.40.1180.10">
    <property type="entry name" value="Decaprenyl diphosphate synthase-like"/>
    <property type="match status" value="1"/>
</dbReference>
<dbReference type="GO" id="GO:0008834">
    <property type="term" value="F:ditrans,polycis-undecaprenyl-diphosphate synthase [(2E,6E)-farnesyl-diphosphate specific] activity"/>
    <property type="evidence" value="ECO:0007669"/>
    <property type="project" value="TreeGrafter"/>
</dbReference>
<comment type="cofactor">
    <cofactor evidence="2">
        <name>Mg(2+)</name>
        <dbReference type="ChEBI" id="CHEBI:18420"/>
    </cofactor>
    <text evidence="2">Binds 2 magnesium ions per subunit.</text>
</comment>
<proteinExistence type="inferred from homology"/>
<protein>
    <recommendedName>
        <fullName evidence="2">Isoprenyl transferase</fullName>
        <ecNumber evidence="2">2.5.1.-</ecNumber>
    </recommendedName>
</protein>
<comment type="similarity">
    <text evidence="2">Belongs to the UPP synthase family.</text>
</comment>
<accession>A0A1T4MDF7</accession>
<feature type="binding site" evidence="2">
    <location>
        <begin position="83"/>
        <end position="85"/>
    </location>
    <ligand>
        <name>substrate</name>
    </ligand>
</feature>
<dbReference type="STRING" id="142842.SAMN02745118_01451"/>
<feature type="active site" description="Proton acceptor" evidence="2">
    <location>
        <position position="86"/>
    </location>
</feature>
<feature type="active site" evidence="2">
    <location>
        <position position="38"/>
    </location>
</feature>
<sequence>MYPGLFNSRKEIETLDIEELRDRVLSRDLPEHIAIIMDGNGRWAKKRGLPRKAGHKNGVRRLKEIVKIVKKLGIKYLTVFAFSTENWERPEKEVNFLMKLFSRTLDNDAKELHEQGVKIRVLGRQKGLPTEIKNKVENIIELTKRNQALNLNIALNYGGRAEIVDATKELITKVQEEVLDLDEIDERILSKELYTKDIPDPQLLIRPSGEMRISNFLLWQLAYTEFWFTSTLWPDFSEEDLLLAIADYQSRERRFGGLKD</sequence>
<feature type="binding site" evidence="2">
    <location>
        <begin position="212"/>
        <end position="214"/>
    </location>
    <ligand>
        <name>substrate</name>
    </ligand>
</feature>
<dbReference type="OrthoDB" id="4191603at2"/>
<feature type="binding site" evidence="2">
    <location>
        <position position="38"/>
    </location>
    <ligand>
        <name>Mg(2+)</name>
        <dbReference type="ChEBI" id="CHEBI:18420"/>
    </ligand>
</feature>
<comment type="function">
    <text evidence="2">Catalyzes the condensation of isopentenyl diphosphate (IPP) with allylic pyrophosphates generating different type of terpenoids.</text>
</comment>
<evidence type="ECO:0000256" key="1">
    <source>
        <dbReference type="ARBA" id="ARBA00022679"/>
    </source>
</evidence>
<keyword evidence="2" id="KW-0460">Magnesium</keyword>
<feature type="binding site" evidence="2">
    <location>
        <begin position="39"/>
        <end position="42"/>
    </location>
    <ligand>
        <name>substrate</name>
    </ligand>
</feature>
<gene>
    <name evidence="3" type="ORF">SAMN02745118_01451</name>
</gene>
<dbReference type="Pfam" id="PF01255">
    <property type="entry name" value="Prenyltransf"/>
    <property type="match status" value="1"/>
</dbReference>
<keyword evidence="1 2" id="KW-0808">Transferase</keyword>
<feature type="binding site" evidence="2">
    <location>
        <position position="51"/>
    </location>
    <ligand>
        <name>substrate</name>
    </ligand>
</feature>
<dbReference type="PANTHER" id="PTHR10291:SF0">
    <property type="entry name" value="DEHYDRODOLICHYL DIPHOSPHATE SYNTHASE 2"/>
    <property type="match status" value="1"/>
</dbReference>
<dbReference type="GO" id="GO:0005829">
    <property type="term" value="C:cytosol"/>
    <property type="evidence" value="ECO:0007669"/>
    <property type="project" value="TreeGrafter"/>
</dbReference>
<feature type="binding site" evidence="2">
    <location>
        <position position="87"/>
    </location>
    <ligand>
        <name>substrate</name>
    </ligand>
</feature>
<keyword evidence="2" id="KW-0479">Metal-binding</keyword>
<dbReference type="GO" id="GO:0000287">
    <property type="term" value="F:magnesium ion binding"/>
    <property type="evidence" value="ECO:0007669"/>
    <property type="project" value="UniProtKB-UniRule"/>
</dbReference>
<name>A0A1T4MDF7_9FIRM</name>
<dbReference type="NCBIfam" id="NF011405">
    <property type="entry name" value="PRK14830.1"/>
    <property type="match status" value="1"/>
</dbReference>
<dbReference type="FunFam" id="3.40.1180.10:FF:000001">
    <property type="entry name" value="(2E,6E)-farnesyl-diphosphate-specific ditrans,polycis-undecaprenyl-diphosphate synthase"/>
    <property type="match status" value="1"/>
</dbReference>
<dbReference type="EMBL" id="FUWM01000010">
    <property type="protein sequence ID" value="SJZ64915.1"/>
    <property type="molecule type" value="Genomic_DNA"/>
</dbReference>
<organism evidence="3 4">
    <name type="scientific">Selenihalanaerobacter shriftii</name>
    <dbReference type="NCBI Taxonomy" id="142842"/>
    <lineage>
        <taxon>Bacteria</taxon>
        <taxon>Bacillati</taxon>
        <taxon>Bacillota</taxon>
        <taxon>Clostridia</taxon>
        <taxon>Halanaerobiales</taxon>
        <taxon>Halobacteroidaceae</taxon>
        <taxon>Selenihalanaerobacter</taxon>
    </lineage>
</organism>
<feature type="binding site" evidence="2">
    <location>
        <position position="89"/>
    </location>
    <ligand>
        <name>substrate</name>
    </ligand>
</feature>
<dbReference type="GO" id="GO:0016094">
    <property type="term" value="P:polyprenol biosynthetic process"/>
    <property type="evidence" value="ECO:0007669"/>
    <property type="project" value="TreeGrafter"/>
</dbReference>
<keyword evidence="4" id="KW-1185">Reference proteome</keyword>
<evidence type="ECO:0000313" key="4">
    <source>
        <dbReference type="Proteomes" id="UP000190625"/>
    </source>
</evidence>
<evidence type="ECO:0000313" key="3">
    <source>
        <dbReference type="EMBL" id="SJZ64915.1"/>
    </source>
</evidence>
<dbReference type="HAMAP" id="MF_01139">
    <property type="entry name" value="ISPT"/>
    <property type="match status" value="1"/>
</dbReference>
<feature type="binding site" evidence="2">
    <location>
        <position position="225"/>
    </location>
    <ligand>
        <name>Mg(2+)</name>
        <dbReference type="ChEBI" id="CHEBI:18420"/>
    </ligand>
</feature>
<dbReference type="SUPFAM" id="SSF64005">
    <property type="entry name" value="Undecaprenyl diphosphate synthase"/>
    <property type="match status" value="1"/>
</dbReference>
<evidence type="ECO:0000256" key="2">
    <source>
        <dbReference type="HAMAP-Rule" id="MF_01139"/>
    </source>
</evidence>
<dbReference type="GO" id="GO:0030145">
    <property type="term" value="F:manganese ion binding"/>
    <property type="evidence" value="ECO:0007669"/>
    <property type="project" value="TreeGrafter"/>
</dbReference>
<dbReference type="PANTHER" id="PTHR10291">
    <property type="entry name" value="DEHYDRODOLICHYL DIPHOSPHATE SYNTHASE FAMILY MEMBER"/>
    <property type="match status" value="1"/>
</dbReference>
<feature type="binding site" evidence="2">
    <location>
        <position position="206"/>
    </location>
    <ligand>
        <name>substrate</name>
    </ligand>
</feature>
<feature type="binding site" evidence="2">
    <location>
        <position position="55"/>
    </location>
    <ligand>
        <name>substrate</name>
    </ligand>
</feature>
<dbReference type="NCBIfam" id="TIGR00055">
    <property type="entry name" value="uppS"/>
    <property type="match status" value="1"/>
</dbReference>
<feature type="binding site" evidence="2">
    <location>
        <position position="43"/>
    </location>
    <ligand>
        <name>substrate</name>
    </ligand>
</feature>
<dbReference type="InterPro" id="IPR036424">
    <property type="entry name" value="UPP_synth-like_sf"/>
</dbReference>
<dbReference type="Proteomes" id="UP000190625">
    <property type="component" value="Unassembled WGS sequence"/>
</dbReference>
<comment type="subunit">
    <text evidence="2">Homodimer.</text>
</comment>
<dbReference type="InterPro" id="IPR001441">
    <property type="entry name" value="UPP_synth-like"/>
</dbReference>
<dbReference type="AlphaFoldDB" id="A0A1T4MDF7"/>
<dbReference type="CDD" id="cd00475">
    <property type="entry name" value="Cis_IPPS"/>
    <property type="match status" value="1"/>
</dbReference>
<reference evidence="4" key="1">
    <citation type="submission" date="2017-02" db="EMBL/GenBank/DDBJ databases">
        <authorList>
            <person name="Varghese N."/>
            <person name="Submissions S."/>
        </authorList>
    </citation>
    <scope>NUCLEOTIDE SEQUENCE [LARGE SCALE GENOMIC DNA]</scope>
    <source>
        <strain evidence="4">ATCC BAA-73</strain>
    </source>
</reference>